<name>A0A3M7RT03_BRAPC</name>
<protein>
    <submittedName>
        <fullName evidence="1">Uncharacterized protein</fullName>
    </submittedName>
</protein>
<dbReference type="AlphaFoldDB" id="A0A3M7RT03"/>
<accession>A0A3M7RT03</accession>
<reference evidence="1 2" key="1">
    <citation type="journal article" date="2018" name="Sci. Rep.">
        <title>Genomic signatures of local adaptation to the degree of environmental predictability in rotifers.</title>
        <authorList>
            <person name="Franch-Gras L."/>
            <person name="Hahn C."/>
            <person name="Garcia-Roger E.M."/>
            <person name="Carmona M.J."/>
            <person name="Serra M."/>
            <person name="Gomez A."/>
        </authorList>
    </citation>
    <scope>NUCLEOTIDE SEQUENCE [LARGE SCALE GENOMIC DNA]</scope>
    <source>
        <strain evidence="1">HYR1</strain>
    </source>
</reference>
<keyword evidence="2" id="KW-1185">Reference proteome</keyword>
<proteinExistence type="predicted"/>
<evidence type="ECO:0000313" key="2">
    <source>
        <dbReference type="Proteomes" id="UP000276133"/>
    </source>
</evidence>
<comment type="caution">
    <text evidence="1">The sequence shown here is derived from an EMBL/GenBank/DDBJ whole genome shotgun (WGS) entry which is preliminary data.</text>
</comment>
<dbReference type="Proteomes" id="UP000276133">
    <property type="component" value="Unassembled WGS sequence"/>
</dbReference>
<dbReference type="EMBL" id="REGN01002688">
    <property type="protein sequence ID" value="RNA26703.1"/>
    <property type="molecule type" value="Genomic_DNA"/>
</dbReference>
<evidence type="ECO:0000313" key="1">
    <source>
        <dbReference type="EMBL" id="RNA26703.1"/>
    </source>
</evidence>
<sequence>MKGPICPRSKVSLSLQLRQQNHIVINARKKQIDQDLNNNHSGRYIAAKLYISKGSVVNIFKKLNFRLKKKEKIHLTKEAYVVKRLRYSHKIGVVWTKLKNKTLINQLCNKEHRQYQIKTAGNQKVTKKFMVNVQFIDFFFRRIRLHIKNHKCLHNSSSVFKILKPRFGLDLRLVTFKQLWFKK</sequence>
<organism evidence="1 2">
    <name type="scientific">Brachionus plicatilis</name>
    <name type="common">Marine rotifer</name>
    <name type="synonym">Brachionus muelleri</name>
    <dbReference type="NCBI Taxonomy" id="10195"/>
    <lineage>
        <taxon>Eukaryota</taxon>
        <taxon>Metazoa</taxon>
        <taxon>Spiralia</taxon>
        <taxon>Gnathifera</taxon>
        <taxon>Rotifera</taxon>
        <taxon>Eurotatoria</taxon>
        <taxon>Monogononta</taxon>
        <taxon>Pseudotrocha</taxon>
        <taxon>Ploima</taxon>
        <taxon>Brachionidae</taxon>
        <taxon>Brachionus</taxon>
    </lineage>
</organism>
<gene>
    <name evidence="1" type="ORF">BpHYR1_047817</name>
</gene>